<evidence type="ECO:0000313" key="1">
    <source>
        <dbReference type="EMBL" id="KAK3692932.1"/>
    </source>
</evidence>
<comment type="caution">
    <text evidence="1">The sequence shown here is derived from an EMBL/GenBank/DDBJ whole genome shotgun (WGS) entry which is preliminary data.</text>
</comment>
<sequence>MALTKTALGMVPPAAKMPLSRRRRPVPCCFLALSLGPGRTSLSFALCTSHSQSRPNSSRVLCGGGDSGAAFLIWITVPCFVTRVAVADGCKCSSRRRGVRVSPGLVPCALRRLFSKGCHGPLEWEMRNAKCELENGPCVHFGLAKLSCHFSCRRRTLGHAKKRGVARGQVP</sequence>
<proteinExistence type="predicted"/>
<dbReference type="AlphaFoldDB" id="A0AAE0XH78"/>
<dbReference type="Proteomes" id="UP001270362">
    <property type="component" value="Unassembled WGS sequence"/>
</dbReference>
<reference evidence="1" key="2">
    <citation type="submission" date="2023-06" db="EMBL/GenBank/DDBJ databases">
        <authorList>
            <consortium name="Lawrence Berkeley National Laboratory"/>
            <person name="Haridas S."/>
            <person name="Hensen N."/>
            <person name="Bonometti L."/>
            <person name="Westerberg I."/>
            <person name="Brannstrom I.O."/>
            <person name="Guillou S."/>
            <person name="Cros-Aarteil S."/>
            <person name="Calhoun S."/>
            <person name="Kuo A."/>
            <person name="Mondo S."/>
            <person name="Pangilinan J."/>
            <person name="Riley R."/>
            <person name="Labutti K."/>
            <person name="Andreopoulos B."/>
            <person name="Lipzen A."/>
            <person name="Chen C."/>
            <person name="Yanf M."/>
            <person name="Daum C."/>
            <person name="Ng V."/>
            <person name="Clum A."/>
            <person name="Steindorff A."/>
            <person name="Ohm R."/>
            <person name="Martin F."/>
            <person name="Silar P."/>
            <person name="Natvig D."/>
            <person name="Lalanne C."/>
            <person name="Gautier V."/>
            <person name="Ament-Velasquez S.L."/>
            <person name="Kruys A."/>
            <person name="Hutchinson M.I."/>
            <person name="Powell A.J."/>
            <person name="Barry K."/>
            <person name="Miller A.N."/>
            <person name="Grigoriev I.V."/>
            <person name="Debuchy R."/>
            <person name="Gladieux P."/>
            <person name="Thoren M.H."/>
            <person name="Johannesson H."/>
        </authorList>
    </citation>
    <scope>NUCLEOTIDE SEQUENCE</scope>
    <source>
        <strain evidence="1">CBS 314.62</strain>
    </source>
</reference>
<evidence type="ECO:0000313" key="2">
    <source>
        <dbReference type="Proteomes" id="UP001270362"/>
    </source>
</evidence>
<accession>A0AAE0XH78</accession>
<keyword evidence="2" id="KW-1185">Reference proteome</keyword>
<name>A0AAE0XH78_9PEZI</name>
<gene>
    <name evidence="1" type="ORF">B0T22DRAFT_31362</name>
</gene>
<organism evidence="1 2">
    <name type="scientific">Podospora appendiculata</name>
    <dbReference type="NCBI Taxonomy" id="314037"/>
    <lineage>
        <taxon>Eukaryota</taxon>
        <taxon>Fungi</taxon>
        <taxon>Dikarya</taxon>
        <taxon>Ascomycota</taxon>
        <taxon>Pezizomycotina</taxon>
        <taxon>Sordariomycetes</taxon>
        <taxon>Sordariomycetidae</taxon>
        <taxon>Sordariales</taxon>
        <taxon>Podosporaceae</taxon>
        <taxon>Podospora</taxon>
    </lineage>
</organism>
<dbReference type="EMBL" id="JAULSO010000001">
    <property type="protein sequence ID" value="KAK3692932.1"/>
    <property type="molecule type" value="Genomic_DNA"/>
</dbReference>
<reference evidence="1" key="1">
    <citation type="journal article" date="2023" name="Mol. Phylogenet. Evol.">
        <title>Genome-scale phylogeny and comparative genomics of the fungal order Sordariales.</title>
        <authorList>
            <person name="Hensen N."/>
            <person name="Bonometti L."/>
            <person name="Westerberg I."/>
            <person name="Brannstrom I.O."/>
            <person name="Guillou S."/>
            <person name="Cros-Aarteil S."/>
            <person name="Calhoun S."/>
            <person name="Haridas S."/>
            <person name="Kuo A."/>
            <person name="Mondo S."/>
            <person name="Pangilinan J."/>
            <person name="Riley R."/>
            <person name="LaButti K."/>
            <person name="Andreopoulos B."/>
            <person name="Lipzen A."/>
            <person name="Chen C."/>
            <person name="Yan M."/>
            <person name="Daum C."/>
            <person name="Ng V."/>
            <person name="Clum A."/>
            <person name="Steindorff A."/>
            <person name="Ohm R.A."/>
            <person name="Martin F."/>
            <person name="Silar P."/>
            <person name="Natvig D.O."/>
            <person name="Lalanne C."/>
            <person name="Gautier V."/>
            <person name="Ament-Velasquez S.L."/>
            <person name="Kruys A."/>
            <person name="Hutchinson M.I."/>
            <person name="Powell A.J."/>
            <person name="Barry K."/>
            <person name="Miller A.N."/>
            <person name="Grigoriev I.V."/>
            <person name="Debuchy R."/>
            <person name="Gladieux P."/>
            <person name="Hiltunen Thoren M."/>
            <person name="Johannesson H."/>
        </authorList>
    </citation>
    <scope>NUCLEOTIDE SEQUENCE</scope>
    <source>
        <strain evidence="1">CBS 314.62</strain>
    </source>
</reference>
<protein>
    <submittedName>
        <fullName evidence="1">Uncharacterized protein</fullName>
    </submittedName>
</protein>